<comment type="caution">
    <text evidence="8">The sequence shown here is derived from an EMBL/GenBank/DDBJ whole genome shotgun (WGS) entry which is preliminary data.</text>
</comment>
<dbReference type="CDD" id="cd17370">
    <property type="entry name" value="MFS_MJ1317_like"/>
    <property type="match status" value="1"/>
</dbReference>
<dbReference type="Gene3D" id="1.20.1250.20">
    <property type="entry name" value="MFS general substrate transporter like domains"/>
    <property type="match status" value="1"/>
</dbReference>
<evidence type="ECO:0000256" key="4">
    <source>
        <dbReference type="ARBA" id="ARBA00023136"/>
    </source>
</evidence>
<evidence type="ECO:0000256" key="5">
    <source>
        <dbReference type="SAM" id="MobiDB-lite"/>
    </source>
</evidence>
<dbReference type="EMBL" id="SFCC01000004">
    <property type="protein sequence ID" value="RZQ64234.1"/>
    <property type="molecule type" value="Genomic_DNA"/>
</dbReference>
<dbReference type="PANTHER" id="PTHR23518">
    <property type="entry name" value="C-METHYLTRANSFERASE"/>
    <property type="match status" value="1"/>
</dbReference>
<evidence type="ECO:0000313" key="9">
    <source>
        <dbReference type="Proteomes" id="UP000292003"/>
    </source>
</evidence>
<dbReference type="Pfam" id="PF07690">
    <property type="entry name" value="MFS_1"/>
    <property type="match status" value="2"/>
</dbReference>
<dbReference type="Proteomes" id="UP000292003">
    <property type="component" value="Unassembled WGS sequence"/>
</dbReference>
<dbReference type="OrthoDB" id="9803985at2"/>
<evidence type="ECO:0000259" key="7">
    <source>
        <dbReference type="PROSITE" id="PS50850"/>
    </source>
</evidence>
<dbReference type="InterPro" id="IPR036259">
    <property type="entry name" value="MFS_trans_sf"/>
</dbReference>
<feature type="transmembrane region" description="Helical" evidence="6">
    <location>
        <begin position="418"/>
        <end position="436"/>
    </location>
</feature>
<keyword evidence="9" id="KW-1185">Reference proteome</keyword>
<feature type="transmembrane region" description="Helical" evidence="6">
    <location>
        <begin position="326"/>
        <end position="344"/>
    </location>
</feature>
<gene>
    <name evidence="8" type="ORF">EWH70_09640</name>
</gene>
<dbReference type="SUPFAM" id="SSF103473">
    <property type="entry name" value="MFS general substrate transporter"/>
    <property type="match status" value="1"/>
</dbReference>
<name>A0A4Q7JD15_9PSEU</name>
<dbReference type="GO" id="GO:0005886">
    <property type="term" value="C:plasma membrane"/>
    <property type="evidence" value="ECO:0007669"/>
    <property type="project" value="UniProtKB-SubCell"/>
</dbReference>
<keyword evidence="3 6" id="KW-1133">Transmembrane helix</keyword>
<feature type="transmembrane region" description="Helical" evidence="6">
    <location>
        <begin position="394"/>
        <end position="412"/>
    </location>
</feature>
<evidence type="ECO:0000256" key="3">
    <source>
        <dbReference type="ARBA" id="ARBA00022989"/>
    </source>
</evidence>
<dbReference type="GO" id="GO:0022857">
    <property type="term" value="F:transmembrane transporter activity"/>
    <property type="evidence" value="ECO:0007669"/>
    <property type="project" value="InterPro"/>
</dbReference>
<evidence type="ECO:0000313" key="8">
    <source>
        <dbReference type="EMBL" id="RZQ64234.1"/>
    </source>
</evidence>
<proteinExistence type="predicted"/>
<evidence type="ECO:0000256" key="6">
    <source>
        <dbReference type="SAM" id="Phobius"/>
    </source>
</evidence>
<dbReference type="PANTHER" id="PTHR23518:SF2">
    <property type="entry name" value="MAJOR FACILITATOR SUPERFAMILY TRANSPORTER"/>
    <property type="match status" value="1"/>
</dbReference>
<keyword evidence="2 6" id="KW-0812">Transmembrane</keyword>
<comment type="subcellular location">
    <subcellularLocation>
        <location evidence="1">Cell membrane</location>
        <topology evidence="1">Multi-pass membrane protein</topology>
    </subcellularLocation>
</comment>
<evidence type="ECO:0000256" key="1">
    <source>
        <dbReference type="ARBA" id="ARBA00004651"/>
    </source>
</evidence>
<dbReference type="PROSITE" id="PS50850">
    <property type="entry name" value="MFS"/>
    <property type="match status" value="1"/>
</dbReference>
<feature type="transmembrane region" description="Helical" evidence="6">
    <location>
        <begin position="350"/>
        <end position="373"/>
    </location>
</feature>
<dbReference type="RefSeq" id="WP_130474947.1">
    <property type="nucleotide sequence ID" value="NZ_SFCC01000004.1"/>
</dbReference>
<dbReference type="InterPro" id="IPR011701">
    <property type="entry name" value="MFS"/>
</dbReference>
<organism evidence="8 9">
    <name type="scientific">Amycolatopsis suaedae</name>
    <dbReference type="NCBI Taxonomy" id="2510978"/>
    <lineage>
        <taxon>Bacteria</taxon>
        <taxon>Bacillati</taxon>
        <taxon>Actinomycetota</taxon>
        <taxon>Actinomycetes</taxon>
        <taxon>Pseudonocardiales</taxon>
        <taxon>Pseudonocardiaceae</taxon>
        <taxon>Amycolatopsis</taxon>
    </lineage>
</organism>
<keyword evidence="4 6" id="KW-0472">Membrane</keyword>
<feature type="transmembrane region" description="Helical" evidence="6">
    <location>
        <begin position="181"/>
        <end position="203"/>
    </location>
</feature>
<sequence length="439" mass="45495">MYLTSRSTPDTGGGTAERGTLPSTVFALGTVSLLTDISAEMITAFLPVYLLYTLQLGYVQFGLLDGLYNGATALLRLVGGYVADRLRRPKLVALAGYGASALAKLAFPVVGASGAGIGGVLAFDRAGKGLRTGPRDALISLATPPGRLGRAFGVHRAMDTIGALLGPLVTFWILAELGSDSTPVFVLSFGFALVGVIVLAAFVRDRPAPVGPVGVWTDEPKGRSAADGEEGRRRLRGPDRARTKRGQFNTDCVRLLRDAGLRRVTVAAGLLGLATISDAFVFVVLQKSTGIPVDLLPLLPLGTALVFLSAAVPLGRAADRFGRWPVFFAGHVLLLAVYLTLLVPGGGYPLAAVALVLHGLFYAATDGVLMAYAGALVPEHLRASGLAVVQTGQAVARLVSSLLFGVLLTVLAMPVAVLVAACAFLVTLTAAAALVGRSR</sequence>
<dbReference type="AlphaFoldDB" id="A0A4Q7JD15"/>
<feature type="transmembrane region" description="Helical" evidence="6">
    <location>
        <begin position="157"/>
        <end position="175"/>
    </location>
</feature>
<evidence type="ECO:0000256" key="2">
    <source>
        <dbReference type="ARBA" id="ARBA00022692"/>
    </source>
</evidence>
<accession>A0A4Q7JD15</accession>
<feature type="transmembrane region" description="Helical" evidence="6">
    <location>
        <begin position="295"/>
        <end position="314"/>
    </location>
</feature>
<protein>
    <submittedName>
        <fullName evidence="8">MFS transporter</fullName>
    </submittedName>
</protein>
<feature type="region of interest" description="Disordered" evidence="5">
    <location>
        <begin position="214"/>
        <end position="234"/>
    </location>
</feature>
<feature type="transmembrane region" description="Helical" evidence="6">
    <location>
        <begin position="264"/>
        <end position="283"/>
    </location>
</feature>
<reference evidence="8 9" key="1">
    <citation type="submission" date="2019-02" db="EMBL/GenBank/DDBJ databases">
        <title>Draft genome sequence of Amycolatopsis sp. 8-3EHSu isolated from roots of Suaeda maritima.</title>
        <authorList>
            <person name="Duangmal K."/>
            <person name="Chantavorakit T."/>
        </authorList>
    </citation>
    <scope>NUCLEOTIDE SEQUENCE [LARGE SCALE GENOMIC DNA]</scope>
    <source>
        <strain evidence="8 9">8-3EHSu</strain>
    </source>
</reference>
<dbReference type="InterPro" id="IPR020846">
    <property type="entry name" value="MFS_dom"/>
</dbReference>
<feature type="compositionally biased region" description="Basic and acidic residues" evidence="5">
    <location>
        <begin position="218"/>
        <end position="234"/>
    </location>
</feature>
<feature type="domain" description="Major facilitator superfamily (MFS) profile" evidence="7">
    <location>
        <begin position="24"/>
        <end position="439"/>
    </location>
</feature>